<dbReference type="HOGENOM" id="CLU_068401_0_0_11"/>
<dbReference type="PATRIC" id="fig|161896.4.peg.424"/>
<evidence type="ECO:0000313" key="4">
    <source>
        <dbReference type="Proteomes" id="UP000033566"/>
    </source>
</evidence>
<name>A0A0F6QUT6_9CORY</name>
<dbReference type="AlphaFoldDB" id="A0A0F6QUT6"/>
<dbReference type="KEGG" id="ccj:UL81_02155"/>
<dbReference type="RefSeq" id="WP_046453203.1">
    <property type="nucleotide sequence ID" value="NZ_CP011311.1"/>
</dbReference>
<reference evidence="3 4" key="1">
    <citation type="journal article" date="2015" name="Genome Announc.">
        <title>Complete Genome Sequence of Corynebacterium camporealensis DSM 44610, Isolated from the Milk of a Manchega Sheep with Subclinical Mastitis.</title>
        <authorList>
            <person name="Ruckert C."/>
            <person name="Albersmeier A."/>
            <person name="Winkler A."/>
            <person name="Tauch A."/>
        </authorList>
    </citation>
    <scope>NUCLEOTIDE SEQUENCE [LARGE SCALE GENOMIC DNA]</scope>
    <source>
        <strain evidence="3 4">DSM 44610</strain>
    </source>
</reference>
<dbReference type="Proteomes" id="UP000033566">
    <property type="component" value="Chromosome"/>
</dbReference>
<accession>A0A0F6QUT6</accession>
<dbReference type="OrthoDB" id="4426886at2"/>
<keyword evidence="4" id="KW-1185">Reference proteome</keyword>
<proteinExistence type="predicted"/>
<evidence type="ECO:0000313" key="3">
    <source>
        <dbReference type="EMBL" id="AKE38412.1"/>
    </source>
</evidence>
<feature type="region of interest" description="Disordered" evidence="1">
    <location>
        <begin position="159"/>
        <end position="252"/>
    </location>
</feature>
<feature type="compositionally biased region" description="Basic and acidic residues" evidence="1">
    <location>
        <begin position="159"/>
        <end position="173"/>
    </location>
</feature>
<dbReference type="EMBL" id="CP011311">
    <property type="protein sequence ID" value="AKE38412.1"/>
    <property type="molecule type" value="Genomic_DNA"/>
</dbReference>
<evidence type="ECO:0000256" key="1">
    <source>
        <dbReference type="SAM" id="MobiDB-lite"/>
    </source>
</evidence>
<protein>
    <submittedName>
        <fullName evidence="3">Uncharacterized protein</fullName>
    </submittedName>
</protein>
<keyword evidence="2" id="KW-0812">Transmembrane</keyword>
<organism evidence="3 4">
    <name type="scientific">Corynebacterium camporealensis</name>
    <dbReference type="NCBI Taxonomy" id="161896"/>
    <lineage>
        <taxon>Bacteria</taxon>
        <taxon>Bacillati</taxon>
        <taxon>Actinomycetota</taxon>
        <taxon>Actinomycetes</taxon>
        <taxon>Mycobacteriales</taxon>
        <taxon>Corynebacteriaceae</taxon>
        <taxon>Corynebacterium</taxon>
    </lineage>
</organism>
<keyword evidence="2" id="KW-0472">Membrane</keyword>
<feature type="transmembrane region" description="Helical" evidence="2">
    <location>
        <begin position="85"/>
        <end position="107"/>
    </location>
</feature>
<keyword evidence="2" id="KW-1133">Transmembrane helix</keyword>
<dbReference type="STRING" id="161896.UL81_02155"/>
<sequence>MAQDKNSRPSGDAQEFLQPLLDDDAFLTELSQGNDPSHGEDPLAGALLELRDDVEKQMPPAPRIEGADNVIALPTGRRRRRPRPIMHGLIGAAAATLLIAGSGAVIMDAKPGSPLYGLNQQMFGNDKANVELASTLDEMESRAAEGDMDGTRALLAEARRIMDGSRSSDKPTRTPEPTSERPAPAPVPETETATVTDTPAPETETTTVHVTERETVTVTETTREPLIPLPDWGEDEEPTELPTAEPSPEPQN</sequence>
<gene>
    <name evidence="3" type="ORF">UL81_02155</name>
</gene>
<evidence type="ECO:0000256" key="2">
    <source>
        <dbReference type="SAM" id="Phobius"/>
    </source>
</evidence>
<feature type="compositionally biased region" description="Low complexity" evidence="1">
    <location>
        <begin position="175"/>
        <end position="209"/>
    </location>
</feature>